<dbReference type="OrthoDB" id="2439595at2759"/>
<dbReference type="GeneID" id="29004187"/>
<gene>
    <name evidence="3" type="ORF">PHYBLDRAFT_77626</name>
</gene>
<dbReference type="Proteomes" id="UP000077315">
    <property type="component" value="Unassembled WGS sequence"/>
</dbReference>
<evidence type="ECO:0000256" key="1">
    <source>
        <dbReference type="SAM" id="Coils"/>
    </source>
</evidence>
<proteinExistence type="predicted"/>
<feature type="compositionally biased region" description="Low complexity" evidence="2">
    <location>
        <begin position="7"/>
        <end position="22"/>
    </location>
</feature>
<dbReference type="VEuPathDB" id="FungiDB:PHYBLDRAFT_77626"/>
<protein>
    <submittedName>
        <fullName evidence="3">Uncharacterized protein</fullName>
    </submittedName>
</protein>
<dbReference type="EMBL" id="KV440987">
    <property type="protein sequence ID" value="OAD70748.1"/>
    <property type="molecule type" value="Genomic_DNA"/>
</dbReference>
<evidence type="ECO:0000313" key="3">
    <source>
        <dbReference type="EMBL" id="OAD70748.1"/>
    </source>
</evidence>
<keyword evidence="4" id="KW-1185">Reference proteome</keyword>
<evidence type="ECO:0000313" key="4">
    <source>
        <dbReference type="Proteomes" id="UP000077315"/>
    </source>
</evidence>
<keyword evidence="1" id="KW-0175">Coiled coil</keyword>
<accession>A0A167LML2</accession>
<feature type="coiled-coil region" evidence="1">
    <location>
        <begin position="107"/>
        <end position="148"/>
    </location>
</feature>
<reference evidence="4" key="1">
    <citation type="submission" date="2015-06" db="EMBL/GenBank/DDBJ databases">
        <title>Expansion of signal transduction pathways in fungi by whole-genome duplication.</title>
        <authorList>
            <consortium name="DOE Joint Genome Institute"/>
            <person name="Corrochano L.M."/>
            <person name="Kuo A."/>
            <person name="Marcet-Houben M."/>
            <person name="Polaino S."/>
            <person name="Salamov A."/>
            <person name="Villalobos J.M."/>
            <person name="Alvarez M.I."/>
            <person name="Avalos J."/>
            <person name="Benito E.P."/>
            <person name="Benoit I."/>
            <person name="Burger G."/>
            <person name="Camino L.P."/>
            <person name="Canovas D."/>
            <person name="Cerda-Olmedo E."/>
            <person name="Cheng J.-F."/>
            <person name="Dominguez A."/>
            <person name="Elias M."/>
            <person name="Eslava A.P."/>
            <person name="Glaser F."/>
            <person name="Grimwood J."/>
            <person name="Gutierrez G."/>
            <person name="Heitman J."/>
            <person name="Henrissat B."/>
            <person name="Iturriaga E.A."/>
            <person name="Lang B.F."/>
            <person name="Lavin J.L."/>
            <person name="Lee S."/>
            <person name="Li W."/>
            <person name="Lindquist E."/>
            <person name="Lopez-Garcia S."/>
            <person name="Luque E.M."/>
            <person name="Marcos A.T."/>
            <person name="Martin J."/>
            <person name="McCluskey K."/>
            <person name="Medina H.R."/>
            <person name="Miralles-Duran A."/>
            <person name="Miyazaki A."/>
            <person name="Munoz-Torres E."/>
            <person name="Oguiza J.A."/>
            <person name="Ohm R."/>
            <person name="Olmedo M."/>
            <person name="Orejas M."/>
            <person name="Ortiz-Castellanos L."/>
            <person name="Pisabarro A.G."/>
            <person name="Rodriguez-Romero J."/>
            <person name="Ruiz-Herrera J."/>
            <person name="Ruiz-Vazquez R."/>
            <person name="Sanz C."/>
            <person name="Schackwitz W."/>
            <person name="Schmutz J."/>
            <person name="Shahriari M."/>
            <person name="Shelest E."/>
            <person name="Silva-Franco F."/>
            <person name="Soanes D."/>
            <person name="Syed K."/>
            <person name="Tagua V.G."/>
            <person name="Talbot N.J."/>
            <person name="Thon M."/>
            <person name="De vries R.P."/>
            <person name="Wiebenga A."/>
            <person name="Yadav J.S."/>
            <person name="Braun E.L."/>
            <person name="Baker S."/>
            <person name="Garre V."/>
            <person name="Horwitz B."/>
            <person name="Torres-Martinez S."/>
            <person name="Idnurm A."/>
            <person name="Herrera-Estrella A."/>
            <person name="Gabaldon T."/>
            <person name="Grigoriev I.V."/>
        </authorList>
    </citation>
    <scope>NUCLEOTIDE SEQUENCE [LARGE SCALE GENOMIC DNA]</scope>
    <source>
        <strain evidence="4">NRRL 1555(-)</strain>
    </source>
</reference>
<feature type="region of interest" description="Disordered" evidence="2">
    <location>
        <begin position="1"/>
        <end position="40"/>
    </location>
</feature>
<dbReference type="RefSeq" id="XP_018288788.1">
    <property type="nucleotide sequence ID" value="XM_018443282.1"/>
</dbReference>
<dbReference type="InParanoid" id="A0A167LML2"/>
<sequence>MQNPARLSQASNSSSLSSYPSLDRNPQLSETTVDDDESCYIPLDMTGDTDADKDLVIMSLYESLHIHKKFLGSFHMQQEKEILARQEQEEDELHVTKDALLSTQKEKEIADSALAEQQQRYEQLEQSYQALVQEHSLQKEEFKKMEKNFYSYMRSVRATDDDLSTIQSEFTHISSQLNNMCMSLKSSIDRTKATAFVFARWPDKRAIMEEHMLKENNNNNNNNNSNSNEGLETSYLTLLTEKYLFESLLAEILNQPVHLGVSINDAFRQLSDWIKPRNPEWTLRLRQQLSALVVKQADDEQPAIVQAMSQLVDDIMAGLGSMYPTIHTDSRHRGKIETIVARAAHLNLAIKGQDIDIGTVPVAEGAVFDSTLMKAAGRGKPQGKVLLVISPLFMAHDPKDSEHGFLIRAKVFCV</sequence>
<evidence type="ECO:0000256" key="2">
    <source>
        <dbReference type="SAM" id="MobiDB-lite"/>
    </source>
</evidence>
<name>A0A167LML2_PHYB8</name>
<organism evidence="3 4">
    <name type="scientific">Phycomyces blakesleeanus (strain ATCC 8743b / DSM 1359 / FGSC 10004 / NBRC 33097 / NRRL 1555)</name>
    <dbReference type="NCBI Taxonomy" id="763407"/>
    <lineage>
        <taxon>Eukaryota</taxon>
        <taxon>Fungi</taxon>
        <taxon>Fungi incertae sedis</taxon>
        <taxon>Mucoromycota</taxon>
        <taxon>Mucoromycotina</taxon>
        <taxon>Mucoromycetes</taxon>
        <taxon>Mucorales</taxon>
        <taxon>Phycomycetaceae</taxon>
        <taxon>Phycomyces</taxon>
    </lineage>
</organism>
<dbReference type="AlphaFoldDB" id="A0A167LML2"/>